<keyword evidence="2" id="KW-1185">Reference proteome</keyword>
<dbReference type="InterPro" id="IPR029062">
    <property type="entry name" value="Class_I_gatase-like"/>
</dbReference>
<reference evidence="1 2" key="1">
    <citation type="submission" date="2022-03" db="EMBL/GenBank/DDBJ databases">
        <title>Genomic signatures underlying metal tolerance in selected Arctic bacterial isolates.</title>
        <authorList>
            <person name="Thomas F.A."/>
            <person name="Venkatachalam S."/>
            <person name="Krishnan K.P."/>
        </authorList>
    </citation>
    <scope>NUCLEOTIDE SEQUENCE [LARGE SCALE GENOMIC DNA]</scope>
    <source>
        <strain evidence="1 2">HM116</strain>
    </source>
</reference>
<dbReference type="Gene3D" id="3.40.50.880">
    <property type="match status" value="1"/>
</dbReference>
<dbReference type="Proteomes" id="UP001320609">
    <property type="component" value="Unassembled WGS sequence"/>
</dbReference>
<gene>
    <name evidence="1" type="ORF">MLE19_21150</name>
</gene>
<dbReference type="CDD" id="cd01745">
    <property type="entry name" value="GATase1_2"/>
    <property type="match status" value="1"/>
</dbReference>
<dbReference type="Pfam" id="PF07722">
    <property type="entry name" value="Peptidase_C26"/>
    <property type="match status" value="1"/>
</dbReference>
<dbReference type="RefSeq" id="WP_240720292.1">
    <property type="nucleotide sequence ID" value="NZ_JAKVTW010000025.1"/>
</dbReference>
<dbReference type="PANTHER" id="PTHR43235:SF1">
    <property type="entry name" value="GLUTAMINE AMIDOTRANSFERASE PB2B2.05-RELATED"/>
    <property type="match status" value="1"/>
</dbReference>
<dbReference type="PANTHER" id="PTHR43235">
    <property type="entry name" value="GLUTAMINE AMIDOTRANSFERASE PB2B2.05-RELATED"/>
    <property type="match status" value="1"/>
</dbReference>
<dbReference type="EMBL" id="JAKVTW010000025">
    <property type="protein sequence ID" value="MCH4813834.1"/>
    <property type="molecule type" value="Genomic_DNA"/>
</dbReference>
<keyword evidence="1" id="KW-0378">Hydrolase</keyword>
<evidence type="ECO:0000313" key="1">
    <source>
        <dbReference type="EMBL" id="MCH4813834.1"/>
    </source>
</evidence>
<dbReference type="PROSITE" id="PS51273">
    <property type="entry name" value="GATASE_TYPE_1"/>
    <property type="match status" value="1"/>
</dbReference>
<sequence>MTSNAPVIGIASCARPIAFGDYPPLIHQTVFSKYVDFVQFEMSGVPLLIPALEAPSDKFHHAIANSIDGLLLPGSPSNVGHRLQGDVFRPVEIKGLTDHARDLTVLPLIRLLVEQRVPILGLCRGMQELNVALGGDLYQEVHKEKGVIDHRSDKGKVWSKRYEPSHFIHIEPYGFISKLMEPIDGDSRSIEVNSLHGQAISTLGVGVNVEARSNDGVVEAISYNYHDQFALGVQWHLEWRSATGRLEQSIIKEYREVCMKHRAERLIL</sequence>
<dbReference type="InterPro" id="IPR044668">
    <property type="entry name" value="PuuD-like"/>
</dbReference>
<organism evidence="1 2">
    <name type="scientific">Vreelandella neptunia</name>
    <dbReference type="NCBI Taxonomy" id="115551"/>
    <lineage>
        <taxon>Bacteria</taxon>
        <taxon>Pseudomonadati</taxon>
        <taxon>Pseudomonadota</taxon>
        <taxon>Gammaproteobacteria</taxon>
        <taxon>Oceanospirillales</taxon>
        <taxon>Halomonadaceae</taxon>
        <taxon>Vreelandella</taxon>
    </lineage>
</organism>
<name>A0ABS9SCK3_9GAMM</name>
<dbReference type="SUPFAM" id="SSF52317">
    <property type="entry name" value="Class I glutamine amidotransferase-like"/>
    <property type="match status" value="1"/>
</dbReference>
<proteinExistence type="predicted"/>
<accession>A0ABS9SCK3</accession>
<dbReference type="InterPro" id="IPR011697">
    <property type="entry name" value="Peptidase_C26"/>
</dbReference>
<dbReference type="GO" id="GO:0016787">
    <property type="term" value="F:hydrolase activity"/>
    <property type="evidence" value="ECO:0007669"/>
    <property type="project" value="UniProtKB-KW"/>
</dbReference>
<protein>
    <submittedName>
        <fullName evidence="1">Gamma-glutamyl-gamma-aminobutyrate hydrolase family protein</fullName>
    </submittedName>
</protein>
<evidence type="ECO:0000313" key="2">
    <source>
        <dbReference type="Proteomes" id="UP001320609"/>
    </source>
</evidence>
<comment type="caution">
    <text evidence="1">The sequence shown here is derived from an EMBL/GenBank/DDBJ whole genome shotgun (WGS) entry which is preliminary data.</text>
</comment>